<dbReference type="InterPro" id="IPR050256">
    <property type="entry name" value="Glycosyltransferase_2"/>
</dbReference>
<dbReference type="RefSeq" id="WP_086927473.1">
    <property type="nucleotide sequence ID" value="NZ_CP021362.1"/>
</dbReference>
<proteinExistence type="predicted"/>
<dbReference type="PANTHER" id="PTHR48090">
    <property type="entry name" value="UNDECAPRENYL-PHOSPHATE 4-DEOXY-4-FORMAMIDO-L-ARABINOSE TRANSFERASE-RELATED"/>
    <property type="match status" value="1"/>
</dbReference>
<evidence type="ECO:0000256" key="3">
    <source>
        <dbReference type="ARBA" id="ARBA00022679"/>
    </source>
</evidence>
<keyword evidence="1" id="KW-1003">Cell membrane</keyword>
<accession>A0A240UCW6</accession>
<keyword evidence="4 8" id="KW-0812">Transmembrane</keyword>
<feature type="transmembrane region" description="Helical" evidence="8">
    <location>
        <begin position="227"/>
        <end position="248"/>
    </location>
</feature>
<keyword evidence="11" id="KW-1185">Reference proteome</keyword>
<organism evidence="10 11">
    <name type="scientific">Acidovorax carolinensis</name>
    <dbReference type="NCBI Taxonomy" id="553814"/>
    <lineage>
        <taxon>Bacteria</taxon>
        <taxon>Pseudomonadati</taxon>
        <taxon>Pseudomonadota</taxon>
        <taxon>Betaproteobacteria</taxon>
        <taxon>Burkholderiales</taxon>
        <taxon>Comamonadaceae</taxon>
        <taxon>Acidovorax</taxon>
    </lineage>
</organism>
<protein>
    <submittedName>
        <fullName evidence="10">Glycosyltransferase</fullName>
    </submittedName>
</protein>
<dbReference type="InterPro" id="IPR029044">
    <property type="entry name" value="Nucleotide-diphossugar_trans"/>
</dbReference>
<keyword evidence="2" id="KW-0328">Glycosyltransferase</keyword>
<keyword evidence="3" id="KW-0808">Transferase</keyword>
<keyword evidence="6 8" id="KW-1133">Transmembrane helix</keyword>
<evidence type="ECO:0000259" key="9">
    <source>
        <dbReference type="Pfam" id="PF00535"/>
    </source>
</evidence>
<dbReference type="OrthoDB" id="276604at2"/>
<dbReference type="SUPFAM" id="SSF53448">
    <property type="entry name" value="Nucleotide-diphospho-sugar transferases"/>
    <property type="match status" value="1"/>
</dbReference>
<evidence type="ECO:0000256" key="7">
    <source>
        <dbReference type="ARBA" id="ARBA00023136"/>
    </source>
</evidence>
<dbReference type="CDD" id="cd04187">
    <property type="entry name" value="DPM1_like_bac"/>
    <property type="match status" value="1"/>
</dbReference>
<dbReference type="InterPro" id="IPR001173">
    <property type="entry name" value="Glyco_trans_2-like"/>
</dbReference>
<dbReference type="GO" id="GO:0005886">
    <property type="term" value="C:plasma membrane"/>
    <property type="evidence" value="ECO:0007669"/>
    <property type="project" value="TreeGrafter"/>
</dbReference>
<dbReference type="GO" id="GO:0009103">
    <property type="term" value="P:lipopolysaccharide biosynthetic process"/>
    <property type="evidence" value="ECO:0007669"/>
    <property type="project" value="UniProtKB-KW"/>
</dbReference>
<feature type="domain" description="Glycosyltransferase 2-like" evidence="9">
    <location>
        <begin position="3"/>
        <end position="135"/>
    </location>
</feature>
<evidence type="ECO:0000256" key="8">
    <source>
        <dbReference type="SAM" id="Phobius"/>
    </source>
</evidence>
<dbReference type="EMBL" id="CP021366">
    <property type="protein sequence ID" value="ART59328.1"/>
    <property type="molecule type" value="Genomic_DNA"/>
</dbReference>
<evidence type="ECO:0000313" key="11">
    <source>
        <dbReference type="Proteomes" id="UP000194440"/>
    </source>
</evidence>
<dbReference type="KEGG" id="acip:CBP36_11185"/>
<sequence length="312" mass="35344">MISFVIPVYRSAESLLELHQRLSAEFDFNPDGFEIVFVEDCGGDNSWQVIQQLITKDERVRGFRMSRNYGQHNALLCGIREARGDIIVTLDDDLQHPPEEIHKLLAKLKDDGYDVVYGPPEREQHGIFRDFASQITKMALQGAMGADNARQVSALRVFRANLRDAFSDYRSPTVNIDVLLTWATSSFSAVRVRHDARRFGQSGYTVSKLIRHALNMMTGFSTKPLQLASLTGFSFALFGLVILVYVVARWVFQNDSVPGFAFLASIIAIFSGAQLLALGVIGEYIARMHFRTMERPPYFVREKLQKKNSQRL</sequence>
<evidence type="ECO:0000256" key="2">
    <source>
        <dbReference type="ARBA" id="ARBA00022676"/>
    </source>
</evidence>
<gene>
    <name evidence="10" type="ORF">CBP36_11185</name>
</gene>
<dbReference type="Pfam" id="PF00535">
    <property type="entry name" value="Glycos_transf_2"/>
    <property type="match status" value="1"/>
</dbReference>
<evidence type="ECO:0000256" key="1">
    <source>
        <dbReference type="ARBA" id="ARBA00022475"/>
    </source>
</evidence>
<dbReference type="PANTHER" id="PTHR48090:SF3">
    <property type="entry name" value="UNDECAPRENYL-PHOSPHATE 4-DEOXY-4-FORMAMIDO-L-ARABINOSE TRANSFERASE"/>
    <property type="match status" value="1"/>
</dbReference>
<feature type="transmembrane region" description="Helical" evidence="8">
    <location>
        <begin position="260"/>
        <end position="286"/>
    </location>
</feature>
<reference evidence="10" key="1">
    <citation type="submission" date="2017-05" db="EMBL/GenBank/DDBJ databases">
        <title>Polyphasic characterization of four soil-derived phenanthrene-degrading Acidovorax strains and proposal of Acidovorax phenanthrenivorans sp. nov.</title>
        <authorList>
            <person name="Singleton D."/>
            <person name="Lee J."/>
            <person name="Dickey A.N."/>
            <person name="Stroud A."/>
            <person name="Scholl E.H."/>
            <person name="Wright F.A."/>
            <person name="Aitken M.D."/>
        </authorList>
    </citation>
    <scope>NUCLEOTIDE SEQUENCE</scope>
    <source>
        <strain evidence="10">P4</strain>
    </source>
</reference>
<name>A0A240UCW6_9BURK</name>
<evidence type="ECO:0000256" key="4">
    <source>
        <dbReference type="ARBA" id="ARBA00022692"/>
    </source>
</evidence>
<keyword evidence="7 8" id="KW-0472">Membrane</keyword>
<evidence type="ECO:0000313" key="10">
    <source>
        <dbReference type="EMBL" id="ART59328.1"/>
    </source>
</evidence>
<dbReference type="Gene3D" id="3.90.550.10">
    <property type="entry name" value="Spore Coat Polysaccharide Biosynthesis Protein SpsA, Chain A"/>
    <property type="match status" value="1"/>
</dbReference>
<dbReference type="Proteomes" id="UP000194440">
    <property type="component" value="Chromosome"/>
</dbReference>
<dbReference type="AlphaFoldDB" id="A0A240UCW6"/>
<dbReference type="KEGG" id="acis:CBP35_07745"/>
<keyword evidence="5" id="KW-0448">Lipopolysaccharide biosynthesis</keyword>
<dbReference type="GO" id="GO:0099621">
    <property type="term" value="F:undecaprenyl-phosphate 4-deoxy-4-formamido-L-arabinose transferase activity"/>
    <property type="evidence" value="ECO:0007669"/>
    <property type="project" value="TreeGrafter"/>
</dbReference>
<evidence type="ECO:0000256" key="6">
    <source>
        <dbReference type="ARBA" id="ARBA00022989"/>
    </source>
</evidence>
<evidence type="ECO:0000256" key="5">
    <source>
        <dbReference type="ARBA" id="ARBA00022985"/>
    </source>
</evidence>